<accession>A0A7I7XFR5</accession>
<dbReference type="AlphaFoldDB" id="A0A7I7XFR5"/>
<feature type="transmembrane region" description="Helical" evidence="1">
    <location>
        <begin position="79"/>
        <end position="100"/>
    </location>
</feature>
<protein>
    <submittedName>
        <fullName evidence="2">Membrane protein</fullName>
    </submittedName>
</protein>
<evidence type="ECO:0000313" key="3">
    <source>
        <dbReference type="Proteomes" id="UP000466517"/>
    </source>
</evidence>
<keyword evidence="1" id="KW-0472">Membrane</keyword>
<reference evidence="2 3" key="1">
    <citation type="journal article" date="2019" name="Emerg. Microbes Infect.">
        <title>Comprehensive subspecies identification of 175 nontuberculous mycobacteria species based on 7547 genomic profiles.</title>
        <authorList>
            <person name="Matsumoto Y."/>
            <person name="Kinjo T."/>
            <person name="Motooka D."/>
            <person name="Nabeya D."/>
            <person name="Jung N."/>
            <person name="Uechi K."/>
            <person name="Horii T."/>
            <person name="Iida T."/>
            <person name="Fujita J."/>
            <person name="Nakamura S."/>
        </authorList>
    </citation>
    <scope>NUCLEOTIDE SEQUENCE [LARGE SCALE GENOMIC DNA]</scope>
    <source>
        <strain evidence="2 3">JCM 13574</strain>
    </source>
</reference>
<sequence>MAATGRQEAWRTLVQRGVDTAAEFSDVLAQRLGAAADPRAKLLRKRRWALRAALFFTFSTGLWIAITAVLASWAVIPAWVLPIPASIAVGAAFLATLAVLRYRWLKREPLPAERGSRRLPPWGSAARPPMAALASAERGLFSLLGVMERGRMLPAEELRDVVDAAQRTAATLKATAHEVVSLERAATAAPQSRVHLAPTITAFVGQLDAGVRQYDEMVQAAAQLVSAANSGSMSSSPMSTQRYRHELGTATDRLVGWAQAFDELGHVRGA</sequence>
<keyword evidence="1" id="KW-0812">Transmembrane</keyword>
<dbReference type="Proteomes" id="UP000466517">
    <property type="component" value="Chromosome"/>
</dbReference>
<proteinExistence type="predicted"/>
<evidence type="ECO:0000256" key="1">
    <source>
        <dbReference type="SAM" id="Phobius"/>
    </source>
</evidence>
<dbReference type="KEGG" id="mmag:MMAD_23170"/>
<evidence type="ECO:0000313" key="2">
    <source>
        <dbReference type="EMBL" id="BBZ28022.1"/>
    </source>
</evidence>
<feature type="transmembrane region" description="Helical" evidence="1">
    <location>
        <begin position="48"/>
        <end position="73"/>
    </location>
</feature>
<gene>
    <name evidence="2" type="ORF">MMAD_23170</name>
</gene>
<dbReference type="NCBIfam" id="NF047839">
    <property type="entry name" value="PspM_Rv2743c"/>
    <property type="match status" value="1"/>
</dbReference>
<organism evidence="2 3">
    <name type="scientific">Mycolicibacterium madagascariense</name>
    <dbReference type="NCBI Taxonomy" id="212765"/>
    <lineage>
        <taxon>Bacteria</taxon>
        <taxon>Bacillati</taxon>
        <taxon>Actinomycetota</taxon>
        <taxon>Actinomycetes</taxon>
        <taxon>Mycobacteriales</taxon>
        <taxon>Mycobacteriaceae</taxon>
        <taxon>Mycolicibacterium</taxon>
    </lineage>
</organism>
<dbReference type="Pfam" id="PF25587">
    <property type="entry name" value="Rv2743c"/>
    <property type="match status" value="1"/>
</dbReference>
<name>A0A7I7XFR5_9MYCO</name>
<dbReference type="InterPro" id="IPR057952">
    <property type="entry name" value="Rv2743c-like"/>
</dbReference>
<keyword evidence="3" id="KW-1185">Reference proteome</keyword>
<dbReference type="RefSeq" id="WP_163736778.1">
    <property type="nucleotide sequence ID" value="NZ_AP022610.1"/>
</dbReference>
<keyword evidence="1" id="KW-1133">Transmembrane helix</keyword>
<dbReference type="EMBL" id="AP022610">
    <property type="protein sequence ID" value="BBZ28022.1"/>
    <property type="molecule type" value="Genomic_DNA"/>
</dbReference>